<feature type="transmembrane region" description="Helical" evidence="2">
    <location>
        <begin position="59"/>
        <end position="75"/>
    </location>
</feature>
<sequence>MSNSYTIYCANTAYPYCVTYNFGNSDLSGYSVLDSLHYPDYPGAVANAADPNPIPDTSGRYPGLALLGLLAYFIFRRKKKNAAARQPSLADNPPMANTGYMFPEGGAAQDYRSSVAKSSMSMPARAISPTSPYQPTFNGTGSGASPPPNYGFGYFEPRELATTRPDGELRELPANQ</sequence>
<proteinExistence type="predicted"/>
<gene>
    <name evidence="3" type="ORF">O9K51_07210</name>
</gene>
<evidence type="ECO:0000256" key="2">
    <source>
        <dbReference type="SAM" id="Phobius"/>
    </source>
</evidence>
<accession>A0AB34FK61</accession>
<reference evidence="3" key="1">
    <citation type="submission" date="2023-01" db="EMBL/GenBank/DDBJ databases">
        <title>The growth and conidiation of Purpureocillium lavendulum are regulated by nitrogen source and histone H3K14 acetylation.</title>
        <authorList>
            <person name="Tang P."/>
            <person name="Han J."/>
            <person name="Zhang C."/>
            <person name="Tang P."/>
            <person name="Qi F."/>
            <person name="Zhang K."/>
            <person name="Liang L."/>
        </authorList>
    </citation>
    <scope>NUCLEOTIDE SEQUENCE</scope>
    <source>
        <strain evidence="3">YMF1.00683</strain>
    </source>
</reference>
<dbReference type="Proteomes" id="UP001163105">
    <property type="component" value="Unassembled WGS sequence"/>
</dbReference>
<protein>
    <submittedName>
        <fullName evidence="3">Alphaherpesvirus glycoprotein E domain-containing protein</fullName>
    </submittedName>
</protein>
<feature type="region of interest" description="Disordered" evidence="1">
    <location>
        <begin position="125"/>
        <end position="176"/>
    </location>
</feature>
<evidence type="ECO:0000256" key="1">
    <source>
        <dbReference type="SAM" id="MobiDB-lite"/>
    </source>
</evidence>
<keyword evidence="2" id="KW-0472">Membrane</keyword>
<keyword evidence="4" id="KW-1185">Reference proteome</keyword>
<feature type="compositionally biased region" description="Polar residues" evidence="1">
    <location>
        <begin position="128"/>
        <end position="139"/>
    </location>
</feature>
<keyword evidence="2" id="KW-1133">Transmembrane helix</keyword>
<feature type="compositionally biased region" description="Basic and acidic residues" evidence="1">
    <location>
        <begin position="156"/>
        <end position="176"/>
    </location>
</feature>
<evidence type="ECO:0000313" key="4">
    <source>
        <dbReference type="Proteomes" id="UP001163105"/>
    </source>
</evidence>
<keyword evidence="2" id="KW-0812">Transmembrane</keyword>
<comment type="caution">
    <text evidence="3">The sequence shown here is derived from an EMBL/GenBank/DDBJ whole genome shotgun (WGS) entry which is preliminary data.</text>
</comment>
<organism evidence="3 4">
    <name type="scientific">Purpureocillium lavendulum</name>
    <dbReference type="NCBI Taxonomy" id="1247861"/>
    <lineage>
        <taxon>Eukaryota</taxon>
        <taxon>Fungi</taxon>
        <taxon>Dikarya</taxon>
        <taxon>Ascomycota</taxon>
        <taxon>Pezizomycotina</taxon>
        <taxon>Sordariomycetes</taxon>
        <taxon>Hypocreomycetidae</taxon>
        <taxon>Hypocreales</taxon>
        <taxon>Ophiocordycipitaceae</taxon>
        <taxon>Purpureocillium</taxon>
    </lineage>
</organism>
<dbReference type="EMBL" id="JAQHRD010000006">
    <property type="protein sequence ID" value="KAJ6439325.1"/>
    <property type="molecule type" value="Genomic_DNA"/>
</dbReference>
<dbReference type="AlphaFoldDB" id="A0AB34FK61"/>
<name>A0AB34FK61_9HYPO</name>
<evidence type="ECO:0000313" key="3">
    <source>
        <dbReference type="EMBL" id="KAJ6439325.1"/>
    </source>
</evidence>